<organism evidence="1 2">
    <name type="scientific">Armillaria ostoyae</name>
    <name type="common">Armillaria root rot fungus</name>
    <dbReference type="NCBI Taxonomy" id="47428"/>
    <lineage>
        <taxon>Eukaryota</taxon>
        <taxon>Fungi</taxon>
        <taxon>Dikarya</taxon>
        <taxon>Basidiomycota</taxon>
        <taxon>Agaricomycotina</taxon>
        <taxon>Agaricomycetes</taxon>
        <taxon>Agaricomycetidae</taxon>
        <taxon>Agaricales</taxon>
        <taxon>Marasmiineae</taxon>
        <taxon>Physalacriaceae</taxon>
        <taxon>Armillaria</taxon>
    </lineage>
</organism>
<accession>A0A284R6M9</accession>
<dbReference type="AlphaFoldDB" id="A0A284R6M9"/>
<gene>
    <name evidence="1" type="ORF">ARMOST_07733</name>
</gene>
<protein>
    <submittedName>
        <fullName evidence="1">Uncharacterized protein</fullName>
    </submittedName>
</protein>
<evidence type="ECO:0000313" key="1">
    <source>
        <dbReference type="EMBL" id="SJL04367.1"/>
    </source>
</evidence>
<keyword evidence="2" id="KW-1185">Reference proteome</keyword>
<dbReference type="Proteomes" id="UP000219338">
    <property type="component" value="Unassembled WGS sequence"/>
</dbReference>
<reference evidence="2" key="1">
    <citation type="journal article" date="2017" name="Nat. Ecol. Evol.">
        <title>Genome expansion and lineage-specific genetic innovations in the forest pathogenic fungi Armillaria.</title>
        <authorList>
            <person name="Sipos G."/>
            <person name="Prasanna A.N."/>
            <person name="Walter M.C."/>
            <person name="O'Connor E."/>
            <person name="Balint B."/>
            <person name="Krizsan K."/>
            <person name="Kiss B."/>
            <person name="Hess J."/>
            <person name="Varga T."/>
            <person name="Slot J."/>
            <person name="Riley R."/>
            <person name="Boka B."/>
            <person name="Rigling D."/>
            <person name="Barry K."/>
            <person name="Lee J."/>
            <person name="Mihaltcheva S."/>
            <person name="LaButti K."/>
            <person name="Lipzen A."/>
            <person name="Waldron R."/>
            <person name="Moloney N.M."/>
            <person name="Sperisen C."/>
            <person name="Kredics L."/>
            <person name="Vagvoelgyi C."/>
            <person name="Patrignani A."/>
            <person name="Fitzpatrick D."/>
            <person name="Nagy I."/>
            <person name="Doyle S."/>
            <person name="Anderson J.B."/>
            <person name="Grigoriev I.V."/>
            <person name="Gueldener U."/>
            <person name="Muensterkoetter M."/>
            <person name="Nagy L.G."/>
        </authorList>
    </citation>
    <scope>NUCLEOTIDE SEQUENCE [LARGE SCALE GENOMIC DNA]</scope>
    <source>
        <strain evidence="2">C18/9</strain>
    </source>
</reference>
<evidence type="ECO:0000313" key="2">
    <source>
        <dbReference type="Proteomes" id="UP000219338"/>
    </source>
</evidence>
<sequence>MEASHAGRGPLPLLEETKIGLTSGYGGQFQGFQKCAGFTMRQITFALCIST</sequence>
<dbReference type="EMBL" id="FUEG01000005">
    <property type="protein sequence ID" value="SJL04367.1"/>
    <property type="molecule type" value="Genomic_DNA"/>
</dbReference>
<proteinExistence type="predicted"/>
<name>A0A284R6M9_ARMOS</name>